<dbReference type="OrthoDB" id="3698552at2"/>
<keyword evidence="3" id="KW-1185">Reference proteome</keyword>
<evidence type="ECO:0000313" key="3">
    <source>
        <dbReference type="Proteomes" id="UP000238362"/>
    </source>
</evidence>
<reference evidence="2 3" key="1">
    <citation type="submission" date="2018-03" db="EMBL/GenBank/DDBJ databases">
        <title>Genomic Encyclopedia of Type Strains, Phase III (KMG-III): the genomes of soil and plant-associated and newly described type strains.</title>
        <authorList>
            <person name="Whitman W."/>
        </authorList>
    </citation>
    <scope>NUCLEOTIDE SEQUENCE [LARGE SCALE GENOMIC DNA]</scope>
    <source>
        <strain evidence="2 3">CGMCC 4.7125</strain>
    </source>
</reference>
<evidence type="ECO:0000256" key="1">
    <source>
        <dbReference type="SAM" id="SignalP"/>
    </source>
</evidence>
<dbReference type="Proteomes" id="UP000238362">
    <property type="component" value="Unassembled WGS sequence"/>
</dbReference>
<comment type="caution">
    <text evidence="2">The sequence shown here is derived from an EMBL/GenBank/DDBJ whole genome shotgun (WGS) entry which is preliminary data.</text>
</comment>
<feature type="chain" id="PRO_5038436806" description="MmpS family membrane protein" evidence="1">
    <location>
        <begin position="26"/>
        <end position="139"/>
    </location>
</feature>
<gene>
    <name evidence="2" type="ORF">B0I33_110286</name>
</gene>
<proteinExistence type="predicted"/>
<dbReference type="RefSeq" id="WP_106181110.1">
    <property type="nucleotide sequence ID" value="NZ_PVNH01000010.1"/>
</dbReference>
<evidence type="ECO:0008006" key="4">
    <source>
        <dbReference type="Google" id="ProtNLM"/>
    </source>
</evidence>
<keyword evidence="1" id="KW-0732">Signal</keyword>
<name>A0A2T0LPU9_9PSEU</name>
<dbReference type="AlphaFoldDB" id="A0A2T0LPU9"/>
<accession>A0A2T0LPU9</accession>
<sequence>MRRIVLLVLAALAVLAGGVASRATAPPGGAGDERAPRPVAHRVHVWVSGPPDTLMWVVRGRARTPVELGGEPFDFSFAEPPGSTGYRDIAVSATSERPTPDRPLTCRITVNGETVAQQEITNAPGPRPARVVCEVPAEV</sequence>
<organism evidence="2 3">
    <name type="scientific">Prauserella shujinwangii</name>
    <dbReference type="NCBI Taxonomy" id="1453103"/>
    <lineage>
        <taxon>Bacteria</taxon>
        <taxon>Bacillati</taxon>
        <taxon>Actinomycetota</taxon>
        <taxon>Actinomycetes</taxon>
        <taxon>Pseudonocardiales</taxon>
        <taxon>Pseudonocardiaceae</taxon>
        <taxon>Prauserella</taxon>
    </lineage>
</organism>
<protein>
    <recommendedName>
        <fullName evidence="4">MmpS family membrane protein</fullName>
    </recommendedName>
</protein>
<evidence type="ECO:0000313" key="2">
    <source>
        <dbReference type="EMBL" id="PRX45186.1"/>
    </source>
</evidence>
<dbReference type="EMBL" id="PVNH01000010">
    <property type="protein sequence ID" value="PRX45186.1"/>
    <property type="molecule type" value="Genomic_DNA"/>
</dbReference>
<feature type="signal peptide" evidence="1">
    <location>
        <begin position="1"/>
        <end position="25"/>
    </location>
</feature>